<evidence type="ECO:0000313" key="4">
    <source>
        <dbReference type="Proteomes" id="UP000198372"/>
    </source>
</evidence>
<feature type="transmembrane region" description="Helical" evidence="2">
    <location>
        <begin position="47"/>
        <end position="66"/>
    </location>
</feature>
<dbReference type="OrthoDB" id="3210850at2759"/>
<keyword evidence="2" id="KW-1133">Transmembrane helix</keyword>
<dbReference type="AlphaFoldDB" id="A0A238FHM0"/>
<sequence>MATTTLQPRQISVITLCLSIFYMFATTLLATLFSLRALSGDSALAWPLFKVLSCLSILAAYFFVFAEAILNLGLHSDKSFLQVCTIGTYVAIGMYTVFKLAFYVFLVERVHLVYGYKRNVPVRRLEAIWYRFSLTVVAAWTCISVSMLIARVVKAKASEEICVRSIKSYASIVMLIINTGVCTVLTAAFAIPIFRSRFNKSQRLALTSCIATALGTLASVANLLWMMHAEGPQRAWSRGLSSSLDVVFNAVLAFAITTTPDRKACQTKRKQVEFAVSKTGRPDTCLSSSACSIDGIMMTRQTSKVRDDEELEEEDINESEKLPVVGWLDRLFNEHAPVEAKNNFGSGTKSDSSLAAGKESKSTTYRPKTAPDRMSTRNGEVRLGLA</sequence>
<protein>
    <submittedName>
        <fullName evidence="3">BQ2448_4274 protein</fullName>
    </submittedName>
</protein>
<keyword evidence="2" id="KW-0472">Membrane</keyword>
<feature type="transmembrane region" description="Helical" evidence="2">
    <location>
        <begin position="204"/>
        <end position="227"/>
    </location>
</feature>
<gene>
    <name evidence="3" type="ORF">BQ2448_4274</name>
</gene>
<keyword evidence="4" id="KW-1185">Reference proteome</keyword>
<dbReference type="PANTHER" id="PTHR38848:SF3">
    <property type="entry name" value="G-PROTEIN COUPLED RECEPTORS FAMILY 3 PROFILE DOMAIN-CONTAINING PROTEIN"/>
    <property type="match status" value="1"/>
</dbReference>
<feature type="transmembrane region" description="Helical" evidence="2">
    <location>
        <begin position="169"/>
        <end position="192"/>
    </location>
</feature>
<feature type="transmembrane region" description="Helical" evidence="2">
    <location>
        <begin position="86"/>
        <end position="107"/>
    </location>
</feature>
<feature type="transmembrane region" description="Helical" evidence="2">
    <location>
        <begin position="128"/>
        <end position="149"/>
    </location>
</feature>
<feature type="region of interest" description="Disordered" evidence="1">
    <location>
        <begin position="340"/>
        <end position="386"/>
    </location>
</feature>
<reference evidence="4" key="1">
    <citation type="submission" date="2016-09" db="EMBL/GenBank/DDBJ databases">
        <authorList>
            <person name="Jeantristanb JTB J.-T."/>
            <person name="Ricardo R."/>
        </authorList>
    </citation>
    <scope>NUCLEOTIDE SEQUENCE [LARGE SCALE GENOMIC DNA]</scope>
</reference>
<dbReference type="EMBL" id="FMSP01000009">
    <property type="protein sequence ID" value="SCV72737.1"/>
    <property type="molecule type" value="Genomic_DNA"/>
</dbReference>
<keyword evidence="2" id="KW-0812">Transmembrane</keyword>
<organism evidence="3 4">
    <name type="scientific">Microbotryum intermedium</name>
    <dbReference type="NCBI Taxonomy" id="269621"/>
    <lineage>
        <taxon>Eukaryota</taxon>
        <taxon>Fungi</taxon>
        <taxon>Dikarya</taxon>
        <taxon>Basidiomycota</taxon>
        <taxon>Pucciniomycotina</taxon>
        <taxon>Microbotryomycetes</taxon>
        <taxon>Microbotryales</taxon>
        <taxon>Microbotryaceae</taxon>
        <taxon>Microbotryum</taxon>
    </lineage>
</organism>
<proteinExistence type="predicted"/>
<dbReference type="PANTHER" id="PTHR38848">
    <property type="entry name" value="G-PROTEIN COUPLED RECEPTORS FAMILY 3 PROFILE DOMAIN-CONTAINING PROTEIN"/>
    <property type="match status" value="1"/>
</dbReference>
<dbReference type="Proteomes" id="UP000198372">
    <property type="component" value="Unassembled WGS sequence"/>
</dbReference>
<accession>A0A238FHM0</accession>
<evidence type="ECO:0000256" key="2">
    <source>
        <dbReference type="SAM" id="Phobius"/>
    </source>
</evidence>
<feature type="transmembrane region" description="Helical" evidence="2">
    <location>
        <begin position="12"/>
        <end position="35"/>
    </location>
</feature>
<feature type="compositionally biased region" description="Polar residues" evidence="1">
    <location>
        <begin position="343"/>
        <end position="353"/>
    </location>
</feature>
<evidence type="ECO:0000313" key="3">
    <source>
        <dbReference type="EMBL" id="SCV72737.1"/>
    </source>
</evidence>
<evidence type="ECO:0000256" key="1">
    <source>
        <dbReference type="SAM" id="MobiDB-lite"/>
    </source>
</evidence>
<name>A0A238FHM0_9BASI</name>